<accession>A0A102M6L6</accession>
<dbReference type="EMBL" id="LOTN01000034">
    <property type="protein sequence ID" value="KUZ89885.1"/>
    <property type="molecule type" value="Genomic_DNA"/>
</dbReference>
<evidence type="ECO:0000259" key="3">
    <source>
        <dbReference type="PROSITE" id="PS51462"/>
    </source>
</evidence>
<dbReference type="Pfam" id="PF00293">
    <property type="entry name" value="NUDIX"/>
    <property type="match status" value="1"/>
</dbReference>
<organism evidence="4 5">
    <name type="scientific">Burkholderia ubonensis</name>
    <dbReference type="NCBI Taxonomy" id="101571"/>
    <lineage>
        <taxon>Bacteria</taxon>
        <taxon>Pseudomonadati</taxon>
        <taxon>Pseudomonadota</taxon>
        <taxon>Betaproteobacteria</taxon>
        <taxon>Burkholderiales</taxon>
        <taxon>Burkholderiaceae</taxon>
        <taxon>Burkholderia</taxon>
        <taxon>Burkholderia cepacia complex</taxon>
    </lineage>
</organism>
<protein>
    <submittedName>
        <fullName evidence="4">DNA mismatch repair protein MutT</fullName>
    </submittedName>
</protein>
<proteinExistence type="predicted"/>
<dbReference type="RefSeq" id="WP_059612317.1">
    <property type="nucleotide sequence ID" value="NZ_JBGRUR010000019.1"/>
</dbReference>
<dbReference type="SUPFAM" id="SSF55811">
    <property type="entry name" value="Nudix"/>
    <property type="match status" value="1"/>
</dbReference>
<sequence length="140" mass="15433">MSFRPDAAAIIRERATIVCRQGSRILLVARRPSRWSLPGGMVKRRESPLAAAHRELWEETGLVNLPVAYAFQFGGLAKLHHVFVTDVTPDIMPRARNEIAHCSWFEPSAVASLPTSVSTQTIVELVSGHTFARLANVAAF</sequence>
<evidence type="ECO:0000313" key="5">
    <source>
        <dbReference type="Proteomes" id="UP000065521"/>
    </source>
</evidence>
<dbReference type="PANTHER" id="PTHR43046">
    <property type="entry name" value="GDP-MANNOSE MANNOSYL HYDROLASE"/>
    <property type="match status" value="1"/>
</dbReference>
<reference evidence="4 5" key="1">
    <citation type="submission" date="2015-11" db="EMBL/GenBank/DDBJ databases">
        <title>Expanding the genomic diversity of Burkholderia species for the development of highly accurate diagnostics.</title>
        <authorList>
            <person name="Sahl J."/>
            <person name="Keim P."/>
            <person name="Wagner D."/>
        </authorList>
    </citation>
    <scope>NUCLEOTIDE SEQUENCE [LARGE SCALE GENOMIC DNA]</scope>
    <source>
        <strain evidence="4 5">RF32-BP4</strain>
    </source>
</reference>
<evidence type="ECO:0000313" key="4">
    <source>
        <dbReference type="EMBL" id="KUZ89885.1"/>
    </source>
</evidence>
<keyword evidence="2" id="KW-0378">Hydrolase</keyword>
<evidence type="ECO:0000256" key="1">
    <source>
        <dbReference type="ARBA" id="ARBA00001946"/>
    </source>
</evidence>
<dbReference type="CDD" id="cd04667">
    <property type="entry name" value="NUDIX_Hydrolase"/>
    <property type="match status" value="1"/>
</dbReference>
<dbReference type="InterPro" id="IPR020084">
    <property type="entry name" value="NUDIX_hydrolase_CS"/>
</dbReference>
<dbReference type="PROSITE" id="PS00893">
    <property type="entry name" value="NUDIX_BOX"/>
    <property type="match status" value="1"/>
</dbReference>
<comment type="cofactor">
    <cofactor evidence="1">
        <name>Mg(2+)</name>
        <dbReference type="ChEBI" id="CHEBI:18420"/>
    </cofactor>
</comment>
<dbReference type="InterPro" id="IPR015797">
    <property type="entry name" value="NUDIX_hydrolase-like_dom_sf"/>
</dbReference>
<comment type="caution">
    <text evidence="4">The sequence shown here is derived from an EMBL/GenBank/DDBJ whole genome shotgun (WGS) entry which is preliminary data.</text>
</comment>
<dbReference type="InterPro" id="IPR000086">
    <property type="entry name" value="NUDIX_hydrolase_dom"/>
</dbReference>
<dbReference type="Gene3D" id="3.90.79.10">
    <property type="entry name" value="Nucleoside Triphosphate Pyrophosphohydrolase"/>
    <property type="match status" value="1"/>
</dbReference>
<dbReference type="AlphaFoldDB" id="A0A102M6L6"/>
<feature type="domain" description="Nudix hydrolase" evidence="3">
    <location>
        <begin position="1"/>
        <end position="127"/>
    </location>
</feature>
<name>A0A102M6L6_9BURK</name>
<dbReference type="Proteomes" id="UP000065521">
    <property type="component" value="Unassembled WGS sequence"/>
</dbReference>
<evidence type="ECO:0000256" key="2">
    <source>
        <dbReference type="ARBA" id="ARBA00022801"/>
    </source>
</evidence>
<dbReference type="PANTHER" id="PTHR43046:SF14">
    <property type="entry name" value="MUTT_NUDIX FAMILY PROTEIN"/>
    <property type="match status" value="1"/>
</dbReference>
<dbReference type="GO" id="GO:0016787">
    <property type="term" value="F:hydrolase activity"/>
    <property type="evidence" value="ECO:0007669"/>
    <property type="project" value="UniProtKB-KW"/>
</dbReference>
<dbReference type="PROSITE" id="PS51462">
    <property type="entry name" value="NUDIX"/>
    <property type="match status" value="1"/>
</dbReference>
<gene>
    <name evidence="4" type="ORF">WI38_15370</name>
</gene>